<feature type="transmembrane region" description="Helical" evidence="1">
    <location>
        <begin position="82"/>
        <end position="102"/>
    </location>
</feature>
<dbReference type="AlphaFoldDB" id="A0A2U1NUC6"/>
<sequence>MKKVSDQALVYVARLAVPRSQVIVISANLGCAICRERFHRIMSRINGLKEYTVDVRHKKVIMRGNTKLYETLKINMKKKRSLSIHGFSFYSVCRVVLFFIRFESYVAAVLLSGH</sequence>
<evidence type="ECO:0000313" key="2">
    <source>
        <dbReference type="EMBL" id="PWA77119.1"/>
    </source>
</evidence>
<evidence type="ECO:0000256" key="1">
    <source>
        <dbReference type="SAM" id="Phobius"/>
    </source>
</evidence>
<keyword evidence="1" id="KW-1133">Transmembrane helix</keyword>
<gene>
    <name evidence="2" type="ORF">CTI12_AA227880</name>
</gene>
<accession>A0A2U1NUC6</accession>
<keyword evidence="3" id="KW-1185">Reference proteome</keyword>
<dbReference type="Proteomes" id="UP000245207">
    <property type="component" value="Unassembled WGS sequence"/>
</dbReference>
<dbReference type="EMBL" id="PKPP01002173">
    <property type="protein sequence ID" value="PWA77119.1"/>
    <property type="molecule type" value="Genomic_DNA"/>
</dbReference>
<protein>
    <submittedName>
        <fullName evidence="2">Heavy metal-associated domain, HMA</fullName>
    </submittedName>
</protein>
<dbReference type="OrthoDB" id="1295525at2759"/>
<organism evidence="2 3">
    <name type="scientific">Artemisia annua</name>
    <name type="common">Sweet wormwood</name>
    <dbReference type="NCBI Taxonomy" id="35608"/>
    <lineage>
        <taxon>Eukaryota</taxon>
        <taxon>Viridiplantae</taxon>
        <taxon>Streptophyta</taxon>
        <taxon>Embryophyta</taxon>
        <taxon>Tracheophyta</taxon>
        <taxon>Spermatophyta</taxon>
        <taxon>Magnoliopsida</taxon>
        <taxon>eudicotyledons</taxon>
        <taxon>Gunneridae</taxon>
        <taxon>Pentapetalae</taxon>
        <taxon>asterids</taxon>
        <taxon>campanulids</taxon>
        <taxon>Asterales</taxon>
        <taxon>Asteraceae</taxon>
        <taxon>Asteroideae</taxon>
        <taxon>Anthemideae</taxon>
        <taxon>Artemisiinae</taxon>
        <taxon>Artemisia</taxon>
    </lineage>
</organism>
<comment type="caution">
    <text evidence="2">The sequence shown here is derived from an EMBL/GenBank/DDBJ whole genome shotgun (WGS) entry which is preliminary data.</text>
</comment>
<keyword evidence="1" id="KW-0472">Membrane</keyword>
<proteinExistence type="predicted"/>
<keyword evidence="1" id="KW-0812">Transmembrane</keyword>
<evidence type="ECO:0000313" key="3">
    <source>
        <dbReference type="Proteomes" id="UP000245207"/>
    </source>
</evidence>
<name>A0A2U1NUC6_ARTAN</name>
<reference evidence="2 3" key="1">
    <citation type="journal article" date="2018" name="Mol. Plant">
        <title>The genome of Artemisia annua provides insight into the evolution of Asteraceae family and artemisinin biosynthesis.</title>
        <authorList>
            <person name="Shen Q."/>
            <person name="Zhang L."/>
            <person name="Liao Z."/>
            <person name="Wang S."/>
            <person name="Yan T."/>
            <person name="Shi P."/>
            <person name="Liu M."/>
            <person name="Fu X."/>
            <person name="Pan Q."/>
            <person name="Wang Y."/>
            <person name="Lv Z."/>
            <person name="Lu X."/>
            <person name="Zhang F."/>
            <person name="Jiang W."/>
            <person name="Ma Y."/>
            <person name="Chen M."/>
            <person name="Hao X."/>
            <person name="Li L."/>
            <person name="Tang Y."/>
            <person name="Lv G."/>
            <person name="Zhou Y."/>
            <person name="Sun X."/>
            <person name="Brodelius P.E."/>
            <person name="Rose J.K.C."/>
            <person name="Tang K."/>
        </authorList>
    </citation>
    <scope>NUCLEOTIDE SEQUENCE [LARGE SCALE GENOMIC DNA]</scope>
    <source>
        <strain evidence="3">cv. Huhao1</strain>
        <tissue evidence="2">Leaf</tissue>
    </source>
</reference>
<dbReference type="STRING" id="35608.A0A2U1NUC6"/>